<dbReference type="Gene3D" id="3.40.50.300">
    <property type="entry name" value="P-loop containing nucleotide triphosphate hydrolases"/>
    <property type="match status" value="1"/>
</dbReference>
<dbReference type="AlphaFoldDB" id="A0A4S2DT42"/>
<evidence type="ECO:0000313" key="2">
    <source>
        <dbReference type="Proteomes" id="UP000306888"/>
    </source>
</evidence>
<protein>
    <recommendedName>
        <fullName evidence="3">AAA family ATPase</fullName>
    </recommendedName>
</protein>
<reference evidence="1 2" key="1">
    <citation type="submission" date="2019-04" db="EMBL/GenBank/DDBJ databases">
        <title>Microbes associate with the intestines of laboratory mice.</title>
        <authorList>
            <person name="Navarre W."/>
            <person name="Wong E."/>
            <person name="Huang K."/>
            <person name="Tropini C."/>
            <person name="Ng K."/>
            <person name="Yu B."/>
        </authorList>
    </citation>
    <scope>NUCLEOTIDE SEQUENCE [LARGE SCALE GENOMIC DNA]</scope>
    <source>
        <strain evidence="1 2">NM50_B9-20</strain>
    </source>
</reference>
<name>A0A4S2DT42_9CLOT</name>
<dbReference type="RefSeq" id="WP_136005239.1">
    <property type="nucleotide sequence ID" value="NZ_SRYR01000001.1"/>
</dbReference>
<dbReference type="SUPFAM" id="SSF52540">
    <property type="entry name" value="P-loop containing nucleoside triphosphate hydrolases"/>
    <property type="match status" value="2"/>
</dbReference>
<gene>
    <name evidence="1" type="ORF">E5347_05120</name>
</gene>
<dbReference type="EMBL" id="SRYR01000001">
    <property type="protein sequence ID" value="TGY44201.1"/>
    <property type="molecule type" value="Genomic_DNA"/>
</dbReference>
<keyword evidence="2" id="KW-1185">Reference proteome</keyword>
<dbReference type="Proteomes" id="UP000306888">
    <property type="component" value="Unassembled WGS sequence"/>
</dbReference>
<evidence type="ECO:0000313" key="1">
    <source>
        <dbReference type="EMBL" id="TGY44201.1"/>
    </source>
</evidence>
<sequence length="172" mass="19877">MKCITISGPAGHGKDTLAHKLKLKLKAKGQKVFIIHYADYLKMVATQVYNWNGIKDEVGRDILQKLGDKMRAQDEMYLINELIKIINLVKNDFDIVLIPDARFPKEIESLKSIGKTVSIHITRVDYESILTTEQNNHKTERSLDNYSYDYSILTYTDKEIKEIDMIIEDILN</sequence>
<evidence type="ECO:0008006" key="3">
    <source>
        <dbReference type="Google" id="ProtNLM"/>
    </source>
</evidence>
<dbReference type="InterPro" id="IPR027417">
    <property type="entry name" value="P-loop_NTPase"/>
</dbReference>
<proteinExistence type="predicted"/>
<dbReference type="OrthoDB" id="1904948at2"/>
<accession>A0A4S2DT42</accession>
<comment type="caution">
    <text evidence="1">The sequence shown here is derived from an EMBL/GenBank/DDBJ whole genome shotgun (WGS) entry which is preliminary data.</text>
</comment>
<organism evidence="1 2">
    <name type="scientific">Clostridium sartagoforme</name>
    <dbReference type="NCBI Taxonomy" id="84031"/>
    <lineage>
        <taxon>Bacteria</taxon>
        <taxon>Bacillati</taxon>
        <taxon>Bacillota</taxon>
        <taxon>Clostridia</taxon>
        <taxon>Eubacteriales</taxon>
        <taxon>Clostridiaceae</taxon>
        <taxon>Clostridium</taxon>
    </lineage>
</organism>